<dbReference type="AlphaFoldDB" id="A0A2T7PG67"/>
<evidence type="ECO:0000256" key="5">
    <source>
        <dbReference type="ARBA" id="ARBA00022840"/>
    </source>
</evidence>
<dbReference type="Proteomes" id="UP000245119">
    <property type="component" value="Linkage Group LG4"/>
</dbReference>
<dbReference type="GO" id="GO:0005524">
    <property type="term" value="F:ATP binding"/>
    <property type="evidence" value="ECO:0007669"/>
    <property type="project" value="UniProtKB-KW"/>
</dbReference>
<evidence type="ECO:0000313" key="8">
    <source>
        <dbReference type="Proteomes" id="UP000245119"/>
    </source>
</evidence>
<evidence type="ECO:0000256" key="1">
    <source>
        <dbReference type="ARBA" id="ARBA00022527"/>
    </source>
</evidence>
<dbReference type="SMART" id="SM00220">
    <property type="entry name" value="S_TKc"/>
    <property type="match status" value="1"/>
</dbReference>
<comment type="caution">
    <text evidence="7">The sequence shown here is derived from an EMBL/GenBank/DDBJ whole genome shotgun (WGS) entry which is preliminary data.</text>
</comment>
<dbReference type="OrthoDB" id="18472at2759"/>
<evidence type="ECO:0000256" key="3">
    <source>
        <dbReference type="ARBA" id="ARBA00022741"/>
    </source>
</evidence>
<dbReference type="SUPFAM" id="SSF56112">
    <property type="entry name" value="Protein kinase-like (PK-like)"/>
    <property type="match status" value="1"/>
</dbReference>
<keyword evidence="4" id="KW-0418">Kinase</keyword>
<dbReference type="InterPro" id="IPR000719">
    <property type="entry name" value="Prot_kinase_dom"/>
</dbReference>
<dbReference type="STRING" id="400727.A0A2T7PG67"/>
<sequence length="247" mass="28187">MDTVDAVCADLLGEEPGIEKSLRTEAKMVVNERNVLSEVNSEWILHMYHSAIDEANYNVLLEYVPGDGAPILPRDRRAMVQLYQRRAQGNVGTLDYKAPEVVLTGVVEGATRESRDTSLDRWHIFRNRPSKKLSSCTSYTFACDFWSFGICMYRMLFGHLPFTARNEEDRMAQIVNWRTTLIFPNVKPISDEVKDVLKSLLCNESDRLGANGCEEVMLHVFFEGVHWPSLRCFLSIQPQILSSQTSF</sequence>
<dbReference type="Pfam" id="PF00069">
    <property type="entry name" value="Pkinase"/>
    <property type="match status" value="1"/>
</dbReference>
<proteinExistence type="predicted"/>
<dbReference type="GO" id="GO:0004674">
    <property type="term" value="F:protein serine/threonine kinase activity"/>
    <property type="evidence" value="ECO:0007669"/>
    <property type="project" value="UniProtKB-KW"/>
</dbReference>
<keyword evidence="2" id="KW-0808">Transferase</keyword>
<reference evidence="7 8" key="1">
    <citation type="submission" date="2018-04" db="EMBL/GenBank/DDBJ databases">
        <title>The genome of golden apple snail Pomacea canaliculata provides insight into stress tolerance and invasive adaptation.</title>
        <authorList>
            <person name="Liu C."/>
            <person name="Liu B."/>
            <person name="Ren Y."/>
            <person name="Zhang Y."/>
            <person name="Wang H."/>
            <person name="Li S."/>
            <person name="Jiang F."/>
            <person name="Yin L."/>
            <person name="Zhang G."/>
            <person name="Qian W."/>
            <person name="Fan W."/>
        </authorList>
    </citation>
    <scope>NUCLEOTIDE SEQUENCE [LARGE SCALE GENOMIC DNA]</scope>
    <source>
        <strain evidence="7">SZHN2017</strain>
        <tissue evidence="7">Muscle</tissue>
    </source>
</reference>
<evidence type="ECO:0000259" key="6">
    <source>
        <dbReference type="PROSITE" id="PS50011"/>
    </source>
</evidence>
<dbReference type="Gene3D" id="1.10.510.10">
    <property type="entry name" value="Transferase(Phosphotransferase) domain 1"/>
    <property type="match status" value="1"/>
</dbReference>
<dbReference type="EMBL" id="PZQS01000004">
    <property type="protein sequence ID" value="PVD32414.1"/>
    <property type="molecule type" value="Genomic_DNA"/>
</dbReference>
<organism evidence="7 8">
    <name type="scientific">Pomacea canaliculata</name>
    <name type="common">Golden apple snail</name>
    <dbReference type="NCBI Taxonomy" id="400727"/>
    <lineage>
        <taxon>Eukaryota</taxon>
        <taxon>Metazoa</taxon>
        <taxon>Spiralia</taxon>
        <taxon>Lophotrochozoa</taxon>
        <taxon>Mollusca</taxon>
        <taxon>Gastropoda</taxon>
        <taxon>Caenogastropoda</taxon>
        <taxon>Architaenioglossa</taxon>
        <taxon>Ampullarioidea</taxon>
        <taxon>Ampullariidae</taxon>
        <taxon>Pomacea</taxon>
    </lineage>
</organism>
<keyword evidence="3" id="KW-0547">Nucleotide-binding</keyword>
<dbReference type="PROSITE" id="PS50011">
    <property type="entry name" value="PROTEIN_KINASE_DOM"/>
    <property type="match status" value="1"/>
</dbReference>
<keyword evidence="1" id="KW-0723">Serine/threonine-protein kinase</keyword>
<protein>
    <recommendedName>
        <fullName evidence="6">Protein kinase domain-containing protein</fullName>
    </recommendedName>
</protein>
<evidence type="ECO:0000313" key="7">
    <source>
        <dbReference type="EMBL" id="PVD32414.1"/>
    </source>
</evidence>
<accession>A0A2T7PG67</accession>
<feature type="domain" description="Protein kinase" evidence="6">
    <location>
        <begin position="1"/>
        <end position="222"/>
    </location>
</feature>
<evidence type="ECO:0000256" key="2">
    <source>
        <dbReference type="ARBA" id="ARBA00022679"/>
    </source>
</evidence>
<name>A0A2T7PG67_POMCA</name>
<keyword evidence="5" id="KW-0067">ATP-binding</keyword>
<dbReference type="PANTHER" id="PTHR24353">
    <property type="entry name" value="CYCLIC NUCLEOTIDE-DEPENDENT PROTEIN KINASE"/>
    <property type="match status" value="1"/>
</dbReference>
<gene>
    <name evidence="7" type="ORF">C0Q70_07848</name>
</gene>
<evidence type="ECO:0000256" key="4">
    <source>
        <dbReference type="ARBA" id="ARBA00022777"/>
    </source>
</evidence>
<keyword evidence="8" id="KW-1185">Reference proteome</keyword>
<dbReference type="Gene3D" id="3.30.200.20">
    <property type="entry name" value="Phosphorylase Kinase, domain 1"/>
    <property type="match status" value="1"/>
</dbReference>
<dbReference type="InterPro" id="IPR011009">
    <property type="entry name" value="Kinase-like_dom_sf"/>
</dbReference>